<evidence type="ECO:0000256" key="3">
    <source>
        <dbReference type="ARBA" id="ARBA00022729"/>
    </source>
</evidence>
<name>A0A420DBE3_9FLAO</name>
<evidence type="ECO:0000259" key="6">
    <source>
        <dbReference type="Pfam" id="PF00082"/>
    </source>
</evidence>
<dbReference type="PROSITE" id="PS00138">
    <property type="entry name" value="SUBTILASE_SER"/>
    <property type="match status" value="1"/>
</dbReference>
<feature type="domain" description="Secretion system C-terminal sorting" evidence="7">
    <location>
        <begin position="639"/>
        <end position="707"/>
    </location>
</feature>
<keyword evidence="5" id="KW-0720">Serine protease</keyword>
<gene>
    <name evidence="8" type="ORF">BXY58_0957</name>
</gene>
<dbReference type="PRINTS" id="PR00723">
    <property type="entry name" value="SUBTILISIN"/>
</dbReference>
<evidence type="ECO:0000313" key="8">
    <source>
        <dbReference type="EMBL" id="RKE88830.1"/>
    </source>
</evidence>
<dbReference type="InterPro" id="IPR036852">
    <property type="entry name" value="Peptidase_S8/S53_dom_sf"/>
</dbReference>
<proteinExistence type="inferred from homology"/>
<evidence type="ECO:0000256" key="1">
    <source>
        <dbReference type="ARBA" id="ARBA00011073"/>
    </source>
</evidence>
<keyword evidence="4" id="KW-0378">Hydrolase</keyword>
<keyword evidence="3" id="KW-0732">Signal</keyword>
<feature type="domain" description="Peptidase S8/S53" evidence="6">
    <location>
        <begin position="121"/>
        <end position="466"/>
    </location>
</feature>
<comment type="caution">
    <text evidence="8">The sequence shown here is derived from an EMBL/GenBank/DDBJ whole genome shotgun (WGS) entry which is preliminary data.</text>
</comment>
<evidence type="ECO:0000256" key="4">
    <source>
        <dbReference type="ARBA" id="ARBA00022801"/>
    </source>
</evidence>
<dbReference type="InterPro" id="IPR000209">
    <property type="entry name" value="Peptidase_S8/S53_dom"/>
</dbReference>
<dbReference type="Pfam" id="PF00082">
    <property type="entry name" value="Peptidase_S8"/>
    <property type="match status" value="1"/>
</dbReference>
<dbReference type="SUPFAM" id="SSF52743">
    <property type="entry name" value="Subtilisin-like"/>
    <property type="match status" value="1"/>
</dbReference>
<accession>A0A420DBE3</accession>
<dbReference type="Pfam" id="PF18962">
    <property type="entry name" value="Por_Secre_tail"/>
    <property type="match status" value="1"/>
</dbReference>
<evidence type="ECO:0000259" key="7">
    <source>
        <dbReference type="Pfam" id="PF18962"/>
    </source>
</evidence>
<dbReference type="PANTHER" id="PTHR43806">
    <property type="entry name" value="PEPTIDASE S8"/>
    <property type="match status" value="1"/>
</dbReference>
<dbReference type="InterPro" id="IPR008979">
    <property type="entry name" value="Galactose-bd-like_sf"/>
</dbReference>
<comment type="similarity">
    <text evidence="1">Belongs to the peptidase S8 family.</text>
</comment>
<dbReference type="AlphaFoldDB" id="A0A420DBE3"/>
<dbReference type="InterPro" id="IPR015500">
    <property type="entry name" value="Peptidase_S8_subtilisin-rel"/>
</dbReference>
<protein>
    <submittedName>
        <fullName evidence="8">Putative secreted protein (Por secretion system target)</fullName>
    </submittedName>
</protein>
<dbReference type="EMBL" id="RAQH01000002">
    <property type="protein sequence ID" value="RKE88830.1"/>
    <property type="molecule type" value="Genomic_DNA"/>
</dbReference>
<reference evidence="8 9" key="1">
    <citation type="submission" date="2018-09" db="EMBL/GenBank/DDBJ databases">
        <title>Genomic Encyclopedia of Archaeal and Bacterial Type Strains, Phase II (KMG-II): from individual species to whole genera.</title>
        <authorList>
            <person name="Goeker M."/>
        </authorList>
    </citation>
    <scope>NUCLEOTIDE SEQUENCE [LARGE SCALE GENOMIC DNA]</scope>
    <source>
        <strain evidence="8 9">DSM 27620</strain>
    </source>
</reference>
<dbReference type="InterPro" id="IPR023828">
    <property type="entry name" value="Peptidase_S8_Ser-AS"/>
</dbReference>
<dbReference type="Proteomes" id="UP000285906">
    <property type="component" value="Unassembled WGS sequence"/>
</dbReference>
<organism evidence="8 9">
    <name type="scientific">Epilithonimonas arachidiradicis</name>
    <dbReference type="NCBI Taxonomy" id="1617282"/>
    <lineage>
        <taxon>Bacteria</taxon>
        <taxon>Pseudomonadati</taxon>
        <taxon>Bacteroidota</taxon>
        <taxon>Flavobacteriia</taxon>
        <taxon>Flavobacteriales</taxon>
        <taxon>Weeksellaceae</taxon>
        <taxon>Chryseobacterium group</taxon>
        <taxon>Epilithonimonas</taxon>
    </lineage>
</organism>
<dbReference type="GO" id="GO:0006508">
    <property type="term" value="P:proteolysis"/>
    <property type="evidence" value="ECO:0007669"/>
    <property type="project" value="UniProtKB-KW"/>
</dbReference>
<sequence length="709" mass="76809">MLNRLFGPGFFIFAKTTLMKRILFSISFIFSFYFSNAQDLKLKNEFTQQRLNDESRLDSYFSKSTSRYSQKQRDSLKQNLAGFAGKIPLFYTTEETRANATANMDELQAGTVSGITSPVTGSGIKITVFDAGLVTANHEQFTTGRAVNNENPALQDPPSSGGTTVAVSSHTNNVNSVLIANGSGAGNAAGFPKSYAKGVLPLGTTDNYMFAYTKPLGNQYEKLTTLPNLNISNHSYGVNVGWQLSGGAYYWVGAYGLNAQDTYSGAYADRDYNFDKIVYAQPSQIIVKSTGNYYGVGPAANSTKYKFDDATQSWIPFAANDVIPPANCSQGYNCIGYGSLAKNIITVGAVNQLTTSGNKYTTATDVIKGSFSSAGPRKDGAVKPDLTAVGVDMFMANSGTSNYTVTFGTSFAAPMVSGIAGALTQIERNITGNSNFIFKADEMKALLTHTANEAGRPGPDVWYGWGLVDAKKAAQVLVNRLEENAYLEKNTLQSGIAFSKQIKATGDEPLKVSISWVDPAIVPFTNDTDLQNNHTSRIVNDLDLRVVEVGSGTTYFPWKLDINNPNANATKGDNTVDNVEQIVIDNPTANGIYIIEVTNKNTLVNQEGEATTQDFALVATGTKKITLASNDFDKEEVKIYPTKTKDLINVNAPDNIERVALFDMNGKMILENTKNSKSQTINLNKFSTGVYIITVKTKSGTISKKIIKE</sequence>
<dbReference type="SUPFAM" id="SSF49785">
    <property type="entry name" value="Galactose-binding domain-like"/>
    <property type="match status" value="1"/>
</dbReference>
<dbReference type="InterPro" id="IPR050131">
    <property type="entry name" value="Peptidase_S8_subtilisin-like"/>
</dbReference>
<dbReference type="Gene3D" id="3.40.50.200">
    <property type="entry name" value="Peptidase S8/S53 domain"/>
    <property type="match status" value="1"/>
</dbReference>
<keyword evidence="2" id="KW-0645">Protease</keyword>
<dbReference type="Gene3D" id="2.60.120.380">
    <property type="match status" value="1"/>
</dbReference>
<evidence type="ECO:0000256" key="2">
    <source>
        <dbReference type="ARBA" id="ARBA00022670"/>
    </source>
</evidence>
<dbReference type="PANTHER" id="PTHR43806:SF11">
    <property type="entry name" value="CEREVISIN-RELATED"/>
    <property type="match status" value="1"/>
</dbReference>
<dbReference type="NCBIfam" id="TIGR04183">
    <property type="entry name" value="Por_Secre_tail"/>
    <property type="match status" value="1"/>
</dbReference>
<dbReference type="GO" id="GO:0004252">
    <property type="term" value="F:serine-type endopeptidase activity"/>
    <property type="evidence" value="ECO:0007669"/>
    <property type="project" value="InterPro"/>
</dbReference>
<dbReference type="InterPro" id="IPR026444">
    <property type="entry name" value="Secre_tail"/>
</dbReference>
<evidence type="ECO:0000256" key="5">
    <source>
        <dbReference type="ARBA" id="ARBA00022825"/>
    </source>
</evidence>
<evidence type="ECO:0000313" key="9">
    <source>
        <dbReference type="Proteomes" id="UP000285906"/>
    </source>
</evidence>